<feature type="compositionally biased region" description="Low complexity" evidence="1">
    <location>
        <begin position="174"/>
        <end position="189"/>
    </location>
</feature>
<gene>
    <name evidence="2" type="ORF">DID88_009204</name>
</gene>
<comment type="caution">
    <text evidence="2">The sequence shown here is derived from an EMBL/GenBank/DDBJ whole genome shotgun (WGS) entry which is preliminary data.</text>
</comment>
<accession>A0A395IHU2</accession>
<reference evidence="2 3" key="1">
    <citation type="submission" date="2018-06" db="EMBL/GenBank/DDBJ databases">
        <title>Genome Sequence of the Brown Rot Fungal Pathogen Monilinia fructigena.</title>
        <authorList>
            <person name="Landi L."/>
            <person name="De Miccolis Angelini R.M."/>
            <person name="Pollastro S."/>
            <person name="Abate D."/>
            <person name="Faretra F."/>
            <person name="Romanazzi G."/>
        </authorList>
    </citation>
    <scope>NUCLEOTIDE SEQUENCE [LARGE SCALE GENOMIC DNA]</scope>
    <source>
        <strain evidence="2 3">Mfrg269</strain>
    </source>
</reference>
<feature type="compositionally biased region" description="Basic and acidic residues" evidence="1">
    <location>
        <begin position="48"/>
        <end position="64"/>
    </location>
</feature>
<feature type="compositionally biased region" description="Polar residues" evidence="1">
    <location>
        <begin position="408"/>
        <end position="421"/>
    </location>
</feature>
<dbReference type="AlphaFoldDB" id="A0A395IHU2"/>
<dbReference type="EMBL" id="QKRW01000064">
    <property type="protein sequence ID" value="RAL58913.1"/>
    <property type="molecule type" value="Genomic_DNA"/>
</dbReference>
<keyword evidence="3" id="KW-1185">Reference proteome</keyword>
<feature type="compositionally biased region" description="Basic residues" evidence="1">
    <location>
        <begin position="146"/>
        <end position="159"/>
    </location>
</feature>
<feature type="region of interest" description="Disordered" evidence="1">
    <location>
        <begin position="394"/>
        <end position="478"/>
    </location>
</feature>
<organism evidence="2 3">
    <name type="scientific">Monilinia fructigena</name>
    <dbReference type="NCBI Taxonomy" id="38457"/>
    <lineage>
        <taxon>Eukaryota</taxon>
        <taxon>Fungi</taxon>
        <taxon>Dikarya</taxon>
        <taxon>Ascomycota</taxon>
        <taxon>Pezizomycotina</taxon>
        <taxon>Leotiomycetes</taxon>
        <taxon>Helotiales</taxon>
        <taxon>Sclerotiniaceae</taxon>
        <taxon>Monilinia</taxon>
    </lineage>
</organism>
<feature type="compositionally biased region" description="Low complexity" evidence="1">
    <location>
        <begin position="16"/>
        <end position="35"/>
    </location>
</feature>
<name>A0A395IHU2_9HELO</name>
<feature type="region of interest" description="Disordered" evidence="1">
    <location>
        <begin position="1"/>
        <end position="216"/>
    </location>
</feature>
<sequence length="551" mass="61612">MQRTPVPSRSYKDALSSNSGTPAGTSAAAAQSTKGMENVTVHRPRNMKGKEMHSDAGPEPDRSESPTTSSAHEQELAYQRTQIDNDMLRASLQQLQEKNERLRQQASLNTFPDIPPSKSHGMPAQASGSTVDPEIYPSVETDTRSNRGRRKKTKQRRKSERNPHANTAPPLPSSEPSESGRSNSSGRSGRPARKRNDSRFVSISHDSTPSPGSTYLIKPTNLTNKLSNGIEPKASLWKAMITDRLELYANTFTTEAQRRAYVVDQTESKALEHLQALYMQIPRLTGQQLVDQLADIYRNPAEVDHARSQYDHWAMPNSNTRGNFLEWYREFRLLATQAEITDEQTLMRDLDRKISDFLARAIALHRADCRTINDLAAKLTQVDEVEVTLRERNRYRVSRDTTPHSKKASNPTTHTDKNVANNPGLLPRPNYPPRMVPSGYSGTFKPGFTPNRFPNSPRPDANSPRGASKTPAPRASAFDVGEVEQVTTSIDDQEETYDAIDDGDPEAYAEAANAARQAEDLRFKRRRLGKDSLLSTIRDMRFLDLTKLMGG</sequence>
<feature type="non-terminal residue" evidence="2">
    <location>
        <position position="551"/>
    </location>
</feature>
<protein>
    <submittedName>
        <fullName evidence="2">Uncharacterized protein</fullName>
    </submittedName>
</protein>
<feature type="compositionally biased region" description="Polar residues" evidence="1">
    <location>
        <begin position="199"/>
        <end position="213"/>
    </location>
</feature>
<evidence type="ECO:0000256" key="1">
    <source>
        <dbReference type="SAM" id="MobiDB-lite"/>
    </source>
</evidence>
<evidence type="ECO:0000313" key="3">
    <source>
        <dbReference type="Proteomes" id="UP000249056"/>
    </source>
</evidence>
<proteinExistence type="predicted"/>
<evidence type="ECO:0000313" key="2">
    <source>
        <dbReference type="EMBL" id="RAL58913.1"/>
    </source>
</evidence>
<feature type="compositionally biased region" description="Basic and acidic residues" evidence="1">
    <location>
        <begin position="394"/>
        <end position="403"/>
    </location>
</feature>
<dbReference type="OrthoDB" id="3599268at2759"/>
<dbReference type="Proteomes" id="UP000249056">
    <property type="component" value="Unassembled WGS sequence"/>
</dbReference>